<sequence>MQQCPLEQLDFAELVRPSEVIAWPQGPGEPLALTERLVAQGPTLQRPTLLFGLTQSNTLQPSVARDFGLHALNGAGNSRRVTAVAEIFPAHLSALPRLFRSGDLRVDVCLVQVRPLADGQFTLGVICDFTQAMLQKARLVVALLNPALPAMRGDTIVSAQDIDVLVEGDERILDLPDAEPSTLEHAVAQRVAELIPDKATVQLGVGTLPAAVALALRGHHGLGLHSGVVSDAVIDLIQRGVITNAHKGPDAGRTVTGGLFGTQRLRSFAEGSGLFDMRSADYTHQLSVMAGLSKFHSINSGIEIDLSGQVNAEVAGGRYLGAVGGYVDFVRGAQVSPNGRSIIAFPSTTPDGRHSRIVASLGERPVTAARSDVDTVVTEHGVAHLRGCSLAERERRLIAIAHPEHRDALGRVSQQNKDLHS</sequence>
<evidence type="ECO:0000256" key="1">
    <source>
        <dbReference type="ARBA" id="ARBA00009632"/>
    </source>
</evidence>
<accession>A0ABU8WL26</accession>
<dbReference type="Gene3D" id="3.40.1080.10">
    <property type="entry name" value="Glutaconate Coenzyme A-transferase"/>
    <property type="match status" value="1"/>
</dbReference>
<feature type="domain" description="Acetyl-CoA hydrolase/transferase N-terminal" evidence="3">
    <location>
        <begin position="84"/>
        <end position="172"/>
    </location>
</feature>
<dbReference type="GO" id="GO:0016787">
    <property type="term" value="F:hydrolase activity"/>
    <property type="evidence" value="ECO:0007669"/>
    <property type="project" value="UniProtKB-KW"/>
</dbReference>
<dbReference type="EMBL" id="JBBKZT010000007">
    <property type="protein sequence ID" value="MEJ8848191.1"/>
    <property type="molecule type" value="Genomic_DNA"/>
</dbReference>
<proteinExistence type="inferred from homology"/>
<keyword evidence="2" id="KW-0808">Transferase</keyword>
<reference evidence="5 6" key="1">
    <citation type="submission" date="2024-03" db="EMBL/GenBank/DDBJ databases">
        <title>Novel species of the genus Variovorax.</title>
        <authorList>
            <person name="Liu Q."/>
            <person name="Xin Y.-H."/>
        </authorList>
    </citation>
    <scope>NUCLEOTIDE SEQUENCE [LARGE SCALE GENOMIC DNA]</scope>
    <source>
        <strain evidence="5 6">KACC 18900</strain>
    </source>
</reference>
<comment type="similarity">
    <text evidence="1">Belongs to the acetyl-CoA hydrolase/transferase family.</text>
</comment>
<evidence type="ECO:0000259" key="3">
    <source>
        <dbReference type="Pfam" id="PF02550"/>
    </source>
</evidence>
<dbReference type="InterPro" id="IPR037171">
    <property type="entry name" value="NagB/RpiA_transferase-like"/>
</dbReference>
<dbReference type="InterPro" id="IPR038460">
    <property type="entry name" value="AcetylCoA_hyd_C_sf"/>
</dbReference>
<dbReference type="Pfam" id="PF02550">
    <property type="entry name" value="AcetylCoA_hydro"/>
    <property type="match status" value="1"/>
</dbReference>
<evidence type="ECO:0000313" key="5">
    <source>
        <dbReference type="EMBL" id="MEJ8848191.1"/>
    </source>
</evidence>
<protein>
    <submittedName>
        <fullName evidence="5">Acetyl-CoA hydrolase/transferase C-terminal domain-containing protein</fullName>
    </submittedName>
</protein>
<name>A0ABU8WL26_9BURK</name>
<dbReference type="InterPro" id="IPR046433">
    <property type="entry name" value="ActCoA_hydro"/>
</dbReference>
<dbReference type="Proteomes" id="UP001385892">
    <property type="component" value="Unassembled WGS sequence"/>
</dbReference>
<comment type="caution">
    <text evidence="5">The sequence shown here is derived from an EMBL/GenBank/DDBJ whole genome shotgun (WGS) entry which is preliminary data.</text>
</comment>
<evidence type="ECO:0000313" key="6">
    <source>
        <dbReference type="Proteomes" id="UP001385892"/>
    </source>
</evidence>
<organism evidence="5 6">
    <name type="scientific">Variovorax rhizosphaerae</name>
    <dbReference type="NCBI Taxonomy" id="1836200"/>
    <lineage>
        <taxon>Bacteria</taxon>
        <taxon>Pseudomonadati</taxon>
        <taxon>Pseudomonadota</taxon>
        <taxon>Betaproteobacteria</taxon>
        <taxon>Burkholderiales</taxon>
        <taxon>Comamonadaceae</taxon>
        <taxon>Variovorax</taxon>
    </lineage>
</organism>
<keyword evidence="5" id="KW-0378">Hydrolase</keyword>
<dbReference type="InterPro" id="IPR026888">
    <property type="entry name" value="AcetylCoA_hyd_C"/>
</dbReference>
<evidence type="ECO:0000259" key="4">
    <source>
        <dbReference type="Pfam" id="PF13336"/>
    </source>
</evidence>
<feature type="domain" description="Acetyl-CoA hydrolase/transferase C-terminal" evidence="4">
    <location>
        <begin position="261"/>
        <end position="409"/>
    </location>
</feature>
<evidence type="ECO:0000256" key="2">
    <source>
        <dbReference type="ARBA" id="ARBA00022679"/>
    </source>
</evidence>
<keyword evidence="6" id="KW-1185">Reference proteome</keyword>
<dbReference type="InterPro" id="IPR003702">
    <property type="entry name" value="ActCoA_hydro_N"/>
</dbReference>
<dbReference type="PANTHER" id="PTHR21432">
    <property type="entry name" value="ACETYL-COA HYDROLASE-RELATED"/>
    <property type="match status" value="1"/>
</dbReference>
<dbReference type="RefSeq" id="WP_340343326.1">
    <property type="nucleotide sequence ID" value="NZ_JBBKZT010000007.1"/>
</dbReference>
<dbReference type="PANTHER" id="PTHR21432:SF20">
    <property type="entry name" value="ACETYL-COA HYDROLASE"/>
    <property type="match status" value="1"/>
</dbReference>
<dbReference type="Pfam" id="PF13336">
    <property type="entry name" value="AcetylCoA_hyd_C"/>
    <property type="match status" value="1"/>
</dbReference>
<dbReference type="SUPFAM" id="SSF100950">
    <property type="entry name" value="NagB/RpiA/CoA transferase-like"/>
    <property type="match status" value="2"/>
</dbReference>
<dbReference type="Gene3D" id="3.30.750.70">
    <property type="entry name" value="4-hydroxybutyrate coenzyme like domains"/>
    <property type="match status" value="1"/>
</dbReference>
<dbReference type="Gene3D" id="3.40.1080.20">
    <property type="entry name" value="Acetyl-CoA hydrolase/transferase C-terminal domain"/>
    <property type="match status" value="1"/>
</dbReference>
<gene>
    <name evidence="5" type="ORF">WKW82_16145</name>
</gene>